<evidence type="ECO:0008006" key="4">
    <source>
        <dbReference type="Google" id="ProtNLM"/>
    </source>
</evidence>
<dbReference type="InterPro" id="IPR013783">
    <property type="entry name" value="Ig-like_fold"/>
</dbReference>
<dbReference type="Gene3D" id="2.60.40.10">
    <property type="entry name" value="Immunoglobulins"/>
    <property type="match status" value="3"/>
</dbReference>
<dbReference type="SUPFAM" id="SSF81296">
    <property type="entry name" value="E set domains"/>
    <property type="match status" value="1"/>
</dbReference>
<name>A0A7W8LNB7_9SPIR</name>
<dbReference type="EMBL" id="JACHFQ010000012">
    <property type="protein sequence ID" value="MBB5227446.1"/>
    <property type="molecule type" value="Genomic_DNA"/>
</dbReference>
<comment type="caution">
    <text evidence="2">The sequence shown here is derived from an EMBL/GenBank/DDBJ whole genome shotgun (WGS) entry which is preliminary data.</text>
</comment>
<dbReference type="RefSeq" id="WP_184661697.1">
    <property type="nucleotide sequence ID" value="NZ_CP031518.1"/>
</dbReference>
<evidence type="ECO:0000313" key="2">
    <source>
        <dbReference type="EMBL" id="MBB5227446.1"/>
    </source>
</evidence>
<dbReference type="Pfam" id="PF17957">
    <property type="entry name" value="Big_7"/>
    <property type="match status" value="4"/>
</dbReference>
<feature type="chain" id="PRO_5031021500" description="BNR domain protein" evidence="1">
    <location>
        <begin position="24"/>
        <end position="1734"/>
    </location>
</feature>
<feature type="signal peptide" evidence="1">
    <location>
        <begin position="1"/>
        <end position="23"/>
    </location>
</feature>
<keyword evidence="3" id="KW-1185">Reference proteome</keyword>
<sequence length="1734" mass="189853">MKLSLKKSIFCLILGASCFSAFTLGKRDAEYRDVEEMDSWQETFDINEKKEGKYNIYVEAKDKGGNTEIAGPYNLFIDPDSDYAISGITNPINNMRVPGNLNIVGTCVDDDGVAEVWLILDGGEPVKAEGKEFWSYYLDTNELAEGPHTIEVWGVDINGLSSQEKPKKKAFVTWNLDRRKPVTTVTNHALGELVSGKISLKGDVTDGNGIKALYYSLDNGETYLETKISEYKTRDGATFDVPIDTRIAKDGPAILWFKAVDKMGSIGVSSFLYFVDNTKPDVKIISPAEDEVCNGKFVVAGFAKDKVGIHKLSWSFNGESEDFELIPGNPYWSKEINTIGMNVKSVDFTVTAVDTAGNVVVLKKTIPINQESDKPVVTIQNPAEGSVLTGAADTLFVRGIVADDDGVASIEYSLDGAEPVTLESQGVFCAQIENEALPAGLHKITVTATDIYGVRGNPVTATFTSMGPKISFATPKIGAEDVTNGLLVHPESNPVYEVSATCPAGIASYSYKIESGFDDVFTSEEFTPKAPEKSISVKIPLSNAPWGLVQITVSATDIYDRTVEKKSLINIKDLTYIHEDLLDAPLADKLIEGSDNSGVAVDIVSINGEEYKAGMNVQIPYGKSTDPVVAVFNVETAEKSVSVNYLIEGDAEIGGDAQQTGKAVLVDGQYVVKLENLPSRVTTLTVKAIAGKVASGSSKVTFCVVRPEPEKKSSWKTGEVIWIPNENAVYSNDVNAYVIESDKEFTGYANISGPVSASVSSNAIELANEGKSIEIKALKDGTYKNVAVTAKDGSGKSFTSPLVNLVVDTEAPKVEIVSPANHLWVQEGTSITANVTDANGIAKVEYSTDGGESWAEMKASGSQYTANVGVKNRDDGLIGIDVRATDTTGKSTVRSVAIHKDSTAPEVEVLLPGPDDIVNGDNLIAFKVKDNGRLDKVLYFPPAAKGTTPTPSDIPLAPLVTTHIGTKDKPIDDLMSFKFVDAIGNTTEIKQWNFIIDNVSDLPIAEVHVPEENAVITRDFEFSGVIYDDDGITKDELGEVIAGPKIFYKFDNGRYEALDQIGTSFIIPKKLTDFTDNEHSITIYAEDINGVKGPEFTRNFRISLEEPKGAVLTPPISETVKQTVKMTGIATDKNGIKAVYISVDNGNSFNEAVGNFGHEMTQCNWSYELDTRVIEDGTHVVFMKVVDWYGIEGLYSSLINIDNTPPKIELMLPLDDSKTTGMVFLSGQTIDNINLTKLFITIRSLDGKVVNSKLARTDLKPDEIITQAMDITNLEDGFYNIELTGVDAAENITRVSRNIQLNKKAPKAKVDLLYPLNGEFVQGVFNIYGTAVSETDIQSLTLFVDGNSVAETELSESGFFKYTLDQTMIQEGQHTIRVEAYLADNSKIVSNTQYLNYSAVGPWITIDNFTYGDFAFDRPYIIGNSGYSYDEDEVVRANAKGAPKELKEAVAAKVVDKVELSLDNGKTFKKLSSSGKWRFRVENEDIAEGYHFLLVRATMKNGEIAVTRCIVQVDSTKPTIKLISPGAGGHYNQQMEFSGLAKDDIALKSLTLALRSGDKAMYEIPGFIQGLYFDWQFWGATLFNVGAGLTFFDDNVKLQVQWGQFTQQQRDLFDQSNMRYGGDNVLGVKLLANVYYMPFRYYFGPDWEWLSLNVAVGANFTRFNESGSGKAQILSAGLFQLEFPRVTFSRQKMFRTIAFYTEGQLWFIPTDVSSEEDIKSLVPQISFGLRVNVF</sequence>
<gene>
    <name evidence="2" type="ORF">HNP76_002846</name>
</gene>
<dbReference type="Gene3D" id="2.60.40.650">
    <property type="match status" value="1"/>
</dbReference>
<keyword evidence="1" id="KW-0732">Signal</keyword>
<dbReference type="Proteomes" id="UP000518887">
    <property type="component" value="Unassembled WGS sequence"/>
</dbReference>
<dbReference type="PROSITE" id="PS51257">
    <property type="entry name" value="PROKAR_LIPOPROTEIN"/>
    <property type="match status" value="1"/>
</dbReference>
<proteinExistence type="predicted"/>
<organism evidence="2 3">
    <name type="scientific">Treponema ruminis</name>
    <dbReference type="NCBI Taxonomy" id="744515"/>
    <lineage>
        <taxon>Bacteria</taxon>
        <taxon>Pseudomonadati</taxon>
        <taxon>Spirochaetota</taxon>
        <taxon>Spirochaetia</taxon>
        <taxon>Spirochaetales</taxon>
        <taxon>Treponemataceae</taxon>
        <taxon>Treponema</taxon>
    </lineage>
</organism>
<accession>A0A7W8LNB7</accession>
<dbReference type="InterPro" id="IPR014756">
    <property type="entry name" value="Ig_E-set"/>
</dbReference>
<reference evidence="2 3" key="1">
    <citation type="submission" date="2020-08" db="EMBL/GenBank/DDBJ databases">
        <title>Genomic Encyclopedia of Type Strains, Phase IV (KMG-IV): sequencing the most valuable type-strain genomes for metagenomic binning, comparative biology and taxonomic classification.</title>
        <authorList>
            <person name="Goeker M."/>
        </authorList>
    </citation>
    <scope>NUCLEOTIDE SEQUENCE [LARGE SCALE GENOMIC DNA]</scope>
    <source>
        <strain evidence="2 3">DSM 103462</strain>
    </source>
</reference>
<protein>
    <recommendedName>
        <fullName evidence="4">BNR domain protein</fullName>
    </recommendedName>
</protein>
<evidence type="ECO:0000313" key="3">
    <source>
        <dbReference type="Proteomes" id="UP000518887"/>
    </source>
</evidence>
<evidence type="ECO:0000256" key="1">
    <source>
        <dbReference type="SAM" id="SignalP"/>
    </source>
</evidence>